<dbReference type="NCBIfam" id="TIGR01888">
    <property type="entry name" value="cas_cmr3"/>
    <property type="match status" value="1"/>
</dbReference>
<comment type="caution">
    <text evidence="1">The sequence shown here is derived from an EMBL/GenBank/DDBJ whole genome shotgun (WGS) entry which is preliminary data.</text>
</comment>
<proteinExistence type="predicted"/>
<gene>
    <name evidence="1" type="primary">cmr3</name>
    <name evidence="1" type="ORF">GIS02_04455</name>
</gene>
<dbReference type="InterPro" id="IPR010165">
    <property type="entry name" value="CRISPR-Cmr3_IIIB"/>
</dbReference>
<organism evidence="1 2">
    <name type="scientific">Candidatus Ethanoperedens thermophilum</name>
    <dbReference type="NCBI Taxonomy" id="2766897"/>
    <lineage>
        <taxon>Archaea</taxon>
        <taxon>Methanobacteriati</taxon>
        <taxon>Methanobacteriota</taxon>
        <taxon>Stenosarchaea group</taxon>
        <taxon>Methanomicrobia</taxon>
        <taxon>Methanosarcinales</taxon>
        <taxon>Methanosarcinales incertae sedis</taxon>
        <taxon>GOM Arc I cluster</taxon>
        <taxon>Candidatus Ethanoperedens</taxon>
    </lineage>
</organism>
<dbReference type="InterPro" id="IPR019117">
    <property type="entry name" value="CRISPR-assoc_protein_Cmr3"/>
</dbReference>
<evidence type="ECO:0000313" key="1">
    <source>
        <dbReference type="EMBL" id="NMG83440.1"/>
    </source>
</evidence>
<accession>A0A848D9N0</accession>
<reference evidence="1" key="1">
    <citation type="journal article" date="2020" name="MBio">
        <title>'Candidatus Ethanoperedens,' a Thermophilic Genus of Archaea Mediating the Anaerobic Oxidation of Ethane.</title>
        <authorList>
            <person name="Hahn C.J."/>
            <person name="Laso-Perez R."/>
            <person name="Vulcano F."/>
            <person name="Vaziourakis K.M."/>
            <person name="Stokke R."/>
            <person name="Steen I.H."/>
            <person name="Teske A."/>
            <person name="Boetius A."/>
            <person name="Liebeke M."/>
            <person name="Amann R."/>
            <person name="Knittel K."/>
            <person name="Wegener G."/>
        </authorList>
    </citation>
    <scope>NUCLEOTIDE SEQUENCE</scope>
    <source>
        <strain evidence="1">GoM-Arc1-LC-WB58</strain>
    </source>
</reference>
<sequence>MIQICIEPMDTLFFRDHRPFTAGEDTFAEFTFPSPLTFFGAVGSAVLDSTGGAELDKFVRGNYEHPKLGKYDANLKDTRMKLKGPFLHKENEIFFPPPANLWIVRGNNSIPHTSLPNSETDPKWKSKENHQHLMPLKVPEEEQMEPLNEYISIKYLTQYLSNNLPPTITVKSEEEFFVREDRYGHVLSNDSLTVKEGYLYTTTHLRFKDKLEHKTHIKTGFTLIAEGIDETDIPDKTIALGGERRRAMVSISRKDDFIPNQPEVLKKIQSTKKFFIYLATPAIFRNGWYRDFSLEFDGAVMVGAAVNKPLYISGWESYIGKPRPIKKAVPAGSVYFFKAESWKSEQFEEFYKKYHFKESLSDEYPSAGFGIGLIGSW</sequence>
<dbReference type="Proteomes" id="UP000606580">
    <property type="component" value="Unassembled WGS sequence"/>
</dbReference>
<dbReference type="Gene3D" id="2.60.40.4350">
    <property type="match status" value="1"/>
</dbReference>
<name>A0A848D9N0_9EURY</name>
<dbReference type="Pfam" id="PF09700">
    <property type="entry name" value="Cas_Cmr3"/>
    <property type="match status" value="1"/>
</dbReference>
<dbReference type="Gene3D" id="3.30.70.2940">
    <property type="match status" value="1"/>
</dbReference>
<protein>
    <submittedName>
        <fullName evidence="1">Type III-B CRISPR module-associated protein Cmr3</fullName>
    </submittedName>
</protein>
<evidence type="ECO:0000313" key="2">
    <source>
        <dbReference type="Proteomes" id="UP000606580"/>
    </source>
</evidence>
<dbReference type="EMBL" id="WNEG01000083">
    <property type="protein sequence ID" value="NMG83440.1"/>
    <property type="molecule type" value="Genomic_DNA"/>
</dbReference>
<dbReference type="AlphaFoldDB" id="A0A848D9N0"/>